<comment type="caution">
    <text evidence="8">The sequence shown here is derived from an EMBL/GenBank/DDBJ whole genome shotgun (WGS) entry which is preliminary data.</text>
</comment>
<proteinExistence type="inferred from homology"/>
<evidence type="ECO:0000256" key="4">
    <source>
        <dbReference type="ARBA" id="ARBA00022989"/>
    </source>
</evidence>
<dbReference type="RefSeq" id="WP_115995079.1">
    <property type="nucleotide sequence ID" value="NZ_QRDY01000020.1"/>
</dbReference>
<feature type="transmembrane region" description="Helical" evidence="6">
    <location>
        <begin position="552"/>
        <end position="574"/>
    </location>
</feature>
<dbReference type="EMBL" id="QRDY01000020">
    <property type="protein sequence ID" value="RED54968.1"/>
    <property type="molecule type" value="Genomic_DNA"/>
</dbReference>
<name>A0A3D9HZL0_9BACL</name>
<protein>
    <submittedName>
        <fullName evidence="8">High-affinity iron transporter</fullName>
    </submittedName>
</protein>
<feature type="transmembrane region" description="Helical" evidence="6">
    <location>
        <begin position="586"/>
        <end position="604"/>
    </location>
</feature>
<dbReference type="AlphaFoldDB" id="A0A3D9HZL0"/>
<feature type="signal peptide" evidence="7">
    <location>
        <begin position="1"/>
        <end position="28"/>
    </location>
</feature>
<keyword evidence="5 6" id="KW-0472">Membrane</keyword>
<comment type="similarity">
    <text evidence="2">Belongs to the oxidase-dependent Fe transporter (OFeT) (TC 9.A.10.1) family.</text>
</comment>
<feature type="transmembrane region" description="Helical" evidence="6">
    <location>
        <begin position="738"/>
        <end position="767"/>
    </location>
</feature>
<dbReference type="Proteomes" id="UP000256869">
    <property type="component" value="Unassembled WGS sequence"/>
</dbReference>
<keyword evidence="3 6" id="KW-0812">Transmembrane</keyword>
<keyword evidence="9" id="KW-1185">Reference proteome</keyword>
<evidence type="ECO:0000256" key="7">
    <source>
        <dbReference type="SAM" id="SignalP"/>
    </source>
</evidence>
<feature type="transmembrane region" description="Helical" evidence="6">
    <location>
        <begin position="663"/>
        <end position="684"/>
    </location>
</feature>
<reference evidence="8 9" key="1">
    <citation type="submission" date="2018-07" db="EMBL/GenBank/DDBJ databases">
        <title>Genomic Encyclopedia of Type Strains, Phase III (KMG-III): the genomes of soil and plant-associated and newly described type strains.</title>
        <authorList>
            <person name="Whitman W."/>
        </authorList>
    </citation>
    <scope>NUCLEOTIDE SEQUENCE [LARGE SCALE GENOMIC DNA]</scope>
    <source>
        <strain evidence="8 9">CECT 8236</strain>
    </source>
</reference>
<evidence type="ECO:0000313" key="9">
    <source>
        <dbReference type="Proteomes" id="UP000256869"/>
    </source>
</evidence>
<dbReference type="InterPro" id="IPR004923">
    <property type="entry name" value="FTR1/Fip1/EfeU"/>
</dbReference>
<keyword evidence="4 6" id="KW-1133">Transmembrane helix</keyword>
<evidence type="ECO:0000256" key="5">
    <source>
        <dbReference type="ARBA" id="ARBA00023136"/>
    </source>
</evidence>
<feature type="transmembrane region" description="Helical" evidence="6">
    <location>
        <begin position="696"/>
        <end position="718"/>
    </location>
</feature>
<evidence type="ECO:0000256" key="1">
    <source>
        <dbReference type="ARBA" id="ARBA00004141"/>
    </source>
</evidence>
<comment type="subcellular location">
    <subcellularLocation>
        <location evidence="1">Membrane</location>
        <topology evidence="1">Multi-pass membrane protein</topology>
    </subcellularLocation>
</comment>
<dbReference type="OrthoDB" id="8215804at2"/>
<dbReference type="Pfam" id="PF03239">
    <property type="entry name" value="FTR1"/>
    <property type="match status" value="1"/>
</dbReference>
<sequence length="790" mass="85735">MLKNGLRKLYMLTLIAGLLPLWSSPASAFSAEDPATAARTMQNAVAQSQTLQSAGDTESLTSAQSSLSTAAEQYRSYLKNEIEQANPMVNERIESALQQAVQALQSGNEREMAASKSQLSIGLLAGSYAVTDKALADGNGAKAKEWLRLREFRQTTRFSRPNTDGTLAVEEFIAGKTTSDDARARLSTDLLDTYQARMSKSLQDLADAESKDFAIRRAEHASAAESYFAIISEAYRSQKGDAELARISDRFAALRAAAIEGKSAAAEIDALQHDLRGFRAAPLTLDEKKRRAGQISRFIGLISVEYGRAVGGGKVIKDFEVIEATSFHTGAVNAFDELQGDLEAFDASKTTELETLLKELKVVLSDATAQTKVASPKIVDEKTERFHELFSGMIPAEWTKRSIAGDFDTVISLLDQVESAIASGQYDMAESARLEAYAVMETGPEPRIVAFAPNFKPIIEGLFWNGYHENPGLAKLISQHASKADIKAERKELEIQLGKAQDAIGGSNSSATAVSVNTATIVFREGLEAVLILAALMAGLQRGAYAHLRKPLWWGALAALGATAITWLLARGLLSSLARFGEHLEAIVSLIAVAVLLLITNWFFHKTYWSGWLQSFQKKKGEIARGDVGQMIGMVILGFTSIYREGFETVLFLQAMVLDAGSGVVMGGIGLGMVGVIAVGLLLFLVQVKLPYKKMLIITGVMISSVLVTMVGMTVHVFQVVGWLPLHAIRAFEFPYWASLWFGLYATWEGLVLQIASFVFVLGSYFLAKALTKSKRKEKNAPAAADPQTA</sequence>
<dbReference type="GO" id="GO:0015093">
    <property type="term" value="F:ferrous iron transmembrane transporter activity"/>
    <property type="evidence" value="ECO:0007669"/>
    <property type="project" value="TreeGrafter"/>
</dbReference>
<evidence type="ECO:0000256" key="3">
    <source>
        <dbReference type="ARBA" id="ARBA00022692"/>
    </source>
</evidence>
<keyword evidence="7" id="KW-0732">Signal</keyword>
<accession>A0A3D9HZL0</accession>
<feature type="chain" id="PRO_5017630679" evidence="7">
    <location>
        <begin position="29"/>
        <end position="790"/>
    </location>
</feature>
<dbReference type="PANTHER" id="PTHR31632">
    <property type="entry name" value="IRON TRANSPORTER FTH1"/>
    <property type="match status" value="1"/>
</dbReference>
<evidence type="ECO:0000256" key="6">
    <source>
        <dbReference type="SAM" id="Phobius"/>
    </source>
</evidence>
<dbReference type="PANTHER" id="PTHR31632:SF2">
    <property type="entry name" value="PLASMA MEMBRANE IRON PERMEASE"/>
    <property type="match status" value="1"/>
</dbReference>
<gene>
    <name evidence="8" type="ORF">DFP95_12062</name>
</gene>
<organism evidence="8 9">
    <name type="scientific">Cohnella lupini</name>
    <dbReference type="NCBI Taxonomy" id="1294267"/>
    <lineage>
        <taxon>Bacteria</taxon>
        <taxon>Bacillati</taxon>
        <taxon>Bacillota</taxon>
        <taxon>Bacilli</taxon>
        <taxon>Bacillales</taxon>
        <taxon>Paenibacillaceae</taxon>
        <taxon>Cohnella</taxon>
    </lineage>
</organism>
<evidence type="ECO:0000256" key="2">
    <source>
        <dbReference type="ARBA" id="ARBA00008333"/>
    </source>
</evidence>
<evidence type="ECO:0000313" key="8">
    <source>
        <dbReference type="EMBL" id="RED54968.1"/>
    </source>
</evidence>
<dbReference type="GO" id="GO:0033573">
    <property type="term" value="C:high-affinity iron permease complex"/>
    <property type="evidence" value="ECO:0007669"/>
    <property type="project" value="InterPro"/>
</dbReference>